<feature type="domain" description="T2SS protein K first SAM-like" evidence="12">
    <location>
        <begin position="103"/>
        <end position="213"/>
    </location>
</feature>
<evidence type="ECO:0000313" key="13">
    <source>
        <dbReference type="EMBL" id="ATW30214.1"/>
    </source>
</evidence>
<keyword evidence="5 10" id="KW-0997">Cell inner membrane</keyword>
<evidence type="ECO:0000256" key="3">
    <source>
        <dbReference type="ARBA" id="ARBA00022448"/>
    </source>
</evidence>
<proteinExistence type="inferred from homology"/>
<organism evidence="13 14">
    <name type="scientific">Candidatus Williamhamiltonella defendens</name>
    <dbReference type="NCBI Taxonomy" id="138072"/>
    <lineage>
        <taxon>Bacteria</taxon>
        <taxon>Pseudomonadati</taxon>
        <taxon>Pseudomonadota</taxon>
        <taxon>Gammaproteobacteria</taxon>
        <taxon>Enterobacterales</taxon>
        <taxon>Enterobacteriaceae</taxon>
        <taxon>aphid secondary symbionts</taxon>
        <taxon>Candidatus Williamhamiltonella</taxon>
    </lineage>
</organism>
<comment type="subcellular location">
    <subcellularLocation>
        <location evidence="1 10">Cell inner membrane</location>
    </subcellularLocation>
</comment>
<keyword evidence="7" id="KW-0653">Protein transport</keyword>
<evidence type="ECO:0000256" key="6">
    <source>
        <dbReference type="ARBA" id="ARBA00022692"/>
    </source>
</evidence>
<evidence type="ECO:0000256" key="4">
    <source>
        <dbReference type="ARBA" id="ARBA00022475"/>
    </source>
</evidence>
<dbReference type="Pfam" id="PF03934">
    <property type="entry name" value="T2SSK"/>
    <property type="match status" value="1"/>
</dbReference>
<dbReference type="NCBIfam" id="NF037980">
    <property type="entry name" value="T2SS_GspK"/>
    <property type="match status" value="1"/>
</dbReference>
<dbReference type="Proteomes" id="UP000230008">
    <property type="component" value="Chromosome"/>
</dbReference>
<feature type="domain" description="T2SS protein K second SAM-like" evidence="11">
    <location>
        <begin position="218"/>
        <end position="278"/>
    </location>
</feature>
<keyword evidence="3 10" id="KW-0813">Transport</keyword>
<name>A0A2D3T3C6_9ENTR</name>
<dbReference type="Pfam" id="PF21687">
    <property type="entry name" value="T2SSK_1st"/>
    <property type="match status" value="1"/>
</dbReference>
<evidence type="ECO:0000256" key="5">
    <source>
        <dbReference type="ARBA" id="ARBA00022519"/>
    </source>
</evidence>
<evidence type="ECO:0000256" key="1">
    <source>
        <dbReference type="ARBA" id="ARBA00004533"/>
    </source>
</evidence>
<dbReference type="InterPro" id="IPR049031">
    <property type="entry name" value="T2SSK_SAM-like_1st"/>
</dbReference>
<keyword evidence="4 10" id="KW-1003">Cell membrane</keyword>
<dbReference type="InterPro" id="IPR005628">
    <property type="entry name" value="GspK"/>
</dbReference>
<evidence type="ECO:0000259" key="12">
    <source>
        <dbReference type="Pfam" id="PF21687"/>
    </source>
</evidence>
<keyword evidence="9 10" id="KW-0472">Membrane</keyword>
<dbReference type="PANTHER" id="PTHR38831:SF1">
    <property type="entry name" value="TYPE II SECRETION SYSTEM PROTEIN K-RELATED"/>
    <property type="match status" value="1"/>
</dbReference>
<reference evidence="14" key="1">
    <citation type="submission" date="2016-10" db="EMBL/GenBank/DDBJ databases">
        <authorList>
            <person name="Chevignon G."/>
        </authorList>
    </citation>
    <scope>NUCLEOTIDE SEQUENCE [LARGE SCALE GENOMIC DNA]</scope>
    <source>
        <strain evidence="14">A2C</strain>
    </source>
</reference>
<dbReference type="Gene3D" id="1.10.40.60">
    <property type="entry name" value="EpsJ-like"/>
    <property type="match status" value="2"/>
</dbReference>
<comment type="similarity">
    <text evidence="2 10">Belongs to the GSP K family.</text>
</comment>
<dbReference type="RefSeq" id="WP_100103487.1">
    <property type="nucleotide sequence ID" value="NZ_CAWNMT010000001.1"/>
</dbReference>
<dbReference type="EMBL" id="CP017606">
    <property type="protein sequence ID" value="ATW30214.1"/>
    <property type="molecule type" value="Genomic_DNA"/>
</dbReference>
<evidence type="ECO:0000256" key="8">
    <source>
        <dbReference type="ARBA" id="ARBA00022989"/>
    </source>
</evidence>
<dbReference type="AlphaFoldDB" id="A0A2D3T3C6"/>
<sequence>MKKSLQQPGMALLMVLILLSVFSVLALEMTERLQQNMRRVETQKLSQQAYWYAIAAESLAISQLTRSLAHEKEVTLAQGWAKSSGVYPLKEASIRLELSDFQTCFNMNALIDPFSQSKKKKSPRIQLIALLNMLHIPPYEASNMANHIVEFMNRPKPEIEPIDPKVNNSFMLSKPAVSTSGRFLMDESELRVVKGITAQKYRLLKTCICVLPTSSQQLNLNTLKPDKAQVLAALLTPHLSLRQAKQILLARPEKGWRDLNEVFRLPELDGLNVKIQQKLRAYLTLSSDYFMLRAQINMSRGEDFVLNSLLARQGSGPFYVLRHQSGELE</sequence>
<evidence type="ECO:0000256" key="10">
    <source>
        <dbReference type="PIRNR" id="PIRNR002786"/>
    </source>
</evidence>
<dbReference type="GO" id="GO:0009306">
    <property type="term" value="P:protein secretion"/>
    <property type="evidence" value="ECO:0007669"/>
    <property type="project" value="InterPro"/>
</dbReference>
<dbReference type="InterPro" id="IPR038072">
    <property type="entry name" value="GspK_central_sf"/>
</dbReference>
<dbReference type="Gene3D" id="3.30.1300.30">
    <property type="entry name" value="GSPII I/J protein-like"/>
    <property type="match status" value="1"/>
</dbReference>
<reference evidence="14" key="2">
    <citation type="submission" date="2017-11" db="EMBL/GenBank/DDBJ databases">
        <title>PacBio sequencing of new strain of the secondary endosymbiont Candidatus Hamiltonella defensa.</title>
        <authorList>
            <person name="Strand M.R."/>
            <person name="Oliver K."/>
        </authorList>
    </citation>
    <scope>NUCLEOTIDE SEQUENCE [LARGE SCALE GENOMIC DNA]</scope>
    <source>
        <strain evidence="14">A2C</strain>
    </source>
</reference>
<protein>
    <recommendedName>
        <fullName evidence="10">Type II secretion system protein K</fullName>
    </recommendedName>
</protein>
<dbReference type="GO" id="GO:0005886">
    <property type="term" value="C:plasma membrane"/>
    <property type="evidence" value="ECO:0007669"/>
    <property type="project" value="UniProtKB-SubCell"/>
</dbReference>
<accession>A0A2D3T3C6</accession>
<evidence type="ECO:0000256" key="7">
    <source>
        <dbReference type="ARBA" id="ARBA00022927"/>
    </source>
</evidence>
<keyword evidence="6" id="KW-0812">Transmembrane</keyword>
<dbReference type="SUPFAM" id="SSF54523">
    <property type="entry name" value="Pili subunits"/>
    <property type="match status" value="1"/>
</dbReference>
<gene>
    <name evidence="13" type="ORF">BJP41_07670</name>
</gene>
<dbReference type="PANTHER" id="PTHR38831">
    <property type="entry name" value="TYPE II SECRETION SYSTEM PROTEIN K"/>
    <property type="match status" value="1"/>
</dbReference>
<evidence type="ECO:0000256" key="9">
    <source>
        <dbReference type="ARBA" id="ARBA00023136"/>
    </source>
</evidence>
<evidence type="ECO:0000313" key="14">
    <source>
        <dbReference type="Proteomes" id="UP000230008"/>
    </source>
</evidence>
<dbReference type="InterPro" id="IPR049179">
    <property type="entry name" value="T2SSK_SAM-like_2nd"/>
</dbReference>
<evidence type="ECO:0000259" key="11">
    <source>
        <dbReference type="Pfam" id="PF03934"/>
    </source>
</evidence>
<dbReference type="InterPro" id="IPR045584">
    <property type="entry name" value="Pilin-like"/>
</dbReference>
<dbReference type="PIRSF" id="PIRSF002786">
    <property type="entry name" value="XcpX"/>
    <property type="match status" value="1"/>
</dbReference>
<dbReference type="SUPFAM" id="SSF158544">
    <property type="entry name" value="GspK insert domain-like"/>
    <property type="match status" value="2"/>
</dbReference>
<keyword evidence="8" id="KW-1133">Transmembrane helix</keyword>
<evidence type="ECO:0000256" key="2">
    <source>
        <dbReference type="ARBA" id="ARBA00007246"/>
    </source>
</evidence>